<dbReference type="RefSeq" id="WP_080860794.1">
    <property type="nucleotide sequence ID" value="NZ_CP077405.1"/>
</dbReference>
<dbReference type="AlphaFoldDB" id="A0A1V8NSD8"/>
<protein>
    <submittedName>
        <fullName evidence="2">Uncharacterized protein</fullName>
    </submittedName>
</protein>
<evidence type="ECO:0000256" key="1">
    <source>
        <dbReference type="SAM" id="Phobius"/>
    </source>
</evidence>
<proteinExistence type="predicted"/>
<keyword evidence="1" id="KW-0812">Transmembrane</keyword>
<dbReference type="EMBL" id="NAEW01000025">
    <property type="protein sequence ID" value="OQM39346.1"/>
    <property type="molecule type" value="Genomic_DNA"/>
</dbReference>
<name>A0A1V8NSD8_CITBR</name>
<dbReference type="Proteomes" id="UP000192573">
    <property type="component" value="Unassembled WGS sequence"/>
</dbReference>
<keyword evidence="1" id="KW-1133">Transmembrane helix</keyword>
<comment type="caution">
    <text evidence="2">The sequence shown here is derived from an EMBL/GenBank/DDBJ whole genome shotgun (WGS) entry which is preliminary data.</text>
</comment>
<gene>
    <name evidence="2" type="ORF">BZK42_25135</name>
</gene>
<reference evidence="2 3" key="1">
    <citation type="submission" date="2017-03" db="EMBL/GenBank/DDBJ databases">
        <authorList>
            <person name="Afonso C.L."/>
            <person name="Miller P.J."/>
            <person name="Scott M.A."/>
            <person name="Spackman E."/>
            <person name="Goraichik I."/>
            <person name="Dimitrov K.M."/>
            <person name="Suarez D.L."/>
            <person name="Swayne D.E."/>
        </authorList>
    </citation>
    <scope>NUCLEOTIDE SEQUENCE [LARGE SCALE GENOMIC DNA]</scope>
    <source>
        <strain evidence="2 3">ATCC 51113</strain>
    </source>
</reference>
<accession>A0A1V8NSD8</accession>
<evidence type="ECO:0000313" key="2">
    <source>
        <dbReference type="EMBL" id="OQM39346.1"/>
    </source>
</evidence>
<keyword evidence="1" id="KW-0472">Membrane</keyword>
<organism evidence="2 3">
    <name type="scientific">Citrobacter braakii</name>
    <dbReference type="NCBI Taxonomy" id="57706"/>
    <lineage>
        <taxon>Bacteria</taxon>
        <taxon>Pseudomonadati</taxon>
        <taxon>Pseudomonadota</taxon>
        <taxon>Gammaproteobacteria</taxon>
        <taxon>Enterobacterales</taxon>
        <taxon>Enterobacteriaceae</taxon>
        <taxon>Citrobacter</taxon>
        <taxon>Citrobacter freundii complex</taxon>
    </lineage>
</organism>
<feature type="transmembrane region" description="Helical" evidence="1">
    <location>
        <begin position="21"/>
        <end position="41"/>
    </location>
</feature>
<evidence type="ECO:0000313" key="3">
    <source>
        <dbReference type="Proteomes" id="UP000192573"/>
    </source>
</evidence>
<sequence length="127" mass="14903">MMHIYQPIDAKTVSSCRWRKALRFCCWLLWVSLMLMCGYYGHYVWLVRHPTTATQGVPDSQAYRLSDVHYIFKRKPLPIRIDLPTQNEEGDSMLEEIPYDEASEQEVPDGEVLRSRVQQALREIDGK</sequence>